<comment type="similarity">
    <text evidence="1">Belongs to the short-chain dehydrogenases/reductases (SDR) family.</text>
</comment>
<dbReference type="InterPro" id="IPR002347">
    <property type="entry name" value="SDR_fam"/>
</dbReference>
<dbReference type="SUPFAM" id="SSF51735">
    <property type="entry name" value="NAD(P)-binding Rossmann-fold domains"/>
    <property type="match status" value="1"/>
</dbReference>
<dbReference type="EMBL" id="SKBQ01000152">
    <property type="protein sequence ID" value="TPX17042.1"/>
    <property type="molecule type" value="Genomic_DNA"/>
</dbReference>
<dbReference type="Pfam" id="PF00106">
    <property type="entry name" value="adh_short"/>
    <property type="match status" value="1"/>
</dbReference>
<proteinExistence type="inferred from homology"/>
<dbReference type="RefSeq" id="XP_030998753.1">
    <property type="nucleotide sequence ID" value="XM_031135125.1"/>
</dbReference>
<reference evidence="3 4" key="1">
    <citation type="submission" date="2019-06" db="EMBL/GenBank/DDBJ databases">
        <title>Draft genome sequence of the filamentous fungus Phialemoniopsis curvata isolated from diesel fuel.</title>
        <authorList>
            <person name="Varaljay V.A."/>
            <person name="Lyon W.J."/>
            <person name="Crouch A.L."/>
            <person name="Drake C.E."/>
            <person name="Hollomon J.M."/>
            <person name="Nadeau L.J."/>
            <person name="Nunn H.S."/>
            <person name="Stevenson B.S."/>
            <person name="Bojanowski C.L."/>
            <person name="Crookes-Goodson W.J."/>
        </authorList>
    </citation>
    <scope>NUCLEOTIDE SEQUENCE [LARGE SCALE GENOMIC DNA]</scope>
    <source>
        <strain evidence="3 4">D216</strain>
    </source>
</reference>
<dbReference type="Proteomes" id="UP000319257">
    <property type="component" value="Unassembled WGS sequence"/>
</dbReference>
<dbReference type="CDD" id="cd05233">
    <property type="entry name" value="SDR_c"/>
    <property type="match status" value="1"/>
</dbReference>
<name>A0A507B463_9PEZI</name>
<dbReference type="GO" id="GO:0016491">
    <property type="term" value="F:oxidoreductase activity"/>
    <property type="evidence" value="ECO:0007669"/>
    <property type="project" value="UniProtKB-KW"/>
</dbReference>
<dbReference type="Gene3D" id="3.40.50.720">
    <property type="entry name" value="NAD(P)-binding Rossmann-like Domain"/>
    <property type="match status" value="1"/>
</dbReference>
<sequence length="296" mass="31783">MATAPFPSLTKVWHDRPYPAISPSRPELSGQGKTVVITGGGTTIGAGIAKAFAAAGSTKIAIMSRTERNLITTKQAIEAEFPKTEVLVVVADITNMAQVNEGFDKIDRAFGKVHVFVSNAAFLPTPRPILSPDLDLQDWWNAFNTNVLGVLHAVKGFVKHAAEDACVLHISTCISHIPPLEIGPSAYAASKAAANKMFDYMAMENPGIHVVNIHPGLVDSAMSRKSGHGGLDDVNLPGHFCVWLASPEAGFLRGKYVWVNWDVDELKARKEEILSTELLNTTLSGVSFVGWGGIDV</sequence>
<dbReference type="InterPro" id="IPR036291">
    <property type="entry name" value="NAD(P)-bd_dom_sf"/>
</dbReference>
<dbReference type="GeneID" id="41979746"/>
<dbReference type="AlphaFoldDB" id="A0A507B463"/>
<dbReference type="PANTHER" id="PTHR42901:SF1">
    <property type="entry name" value="ALCOHOL DEHYDROGENASE"/>
    <property type="match status" value="1"/>
</dbReference>
<dbReference type="STRING" id="1093900.A0A507B463"/>
<keyword evidence="4" id="KW-1185">Reference proteome</keyword>
<comment type="caution">
    <text evidence="3">The sequence shown here is derived from an EMBL/GenBank/DDBJ whole genome shotgun (WGS) entry which is preliminary data.</text>
</comment>
<evidence type="ECO:0000256" key="2">
    <source>
        <dbReference type="ARBA" id="ARBA00023002"/>
    </source>
</evidence>
<keyword evidence="2" id="KW-0560">Oxidoreductase</keyword>
<evidence type="ECO:0000256" key="1">
    <source>
        <dbReference type="ARBA" id="ARBA00006484"/>
    </source>
</evidence>
<organism evidence="3 4">
    <name type="scientific">Thyridium curvatum</name>
    <dbReference type="NCBI Taxonomy" id="1093900"/>
    <lineage>
        <taxon>Eukaryota</taxon>
        <taxon>Fungi</taxon>
        <taxon>Dikarya</taxon>
        <taxon>Ascomycota</taxon>
        <taxon>Pezizomycotina</taxon>
        <taxon>Sordariomycetes</taxon>
        <taxon>Sordariomycetidae</taxon>
        <taxon>Thyridiales</taxon>
        <taxon>Thyridiaceae</taxon>
        <taxon>Thyridium</taxon>
    </lineage>
</organism>
<dbReference type="InParanoid" id="A0A507B463"/>
<dbReference type="PANTHER" id="PTHR42901">
    <property type="entry name" value="ALCOHOL DEHYDROGENASE"/>
    <property type="match status" value="1"/>
</dbReference>
<accession>A0A507B463</accession>
<evidence type="ECO:0000313" key="3">
    <source>
        <dbReference type="EMBL" id="TPX17042.1"/>
    </source>
</evidence>
<dbReference type="PRINTS" id="PR00081">
    <property type="entry name" value="GDHRDH"/>
</dbReference>
<protein>
    <recommendedName>
        <fullName evidence="5">NAD(P)-binding protein</fullName>
    </recommendedName>
</protein>
<evidence type="ECO:0000313" key="4">
    <source>
        <dbReference type="Proteomes" id="UP000319257"/>
    </source>
</evidence>
<dbReference type="OrthoDB" id="1933717at2759"/>
<evidence type="ECO:0008006" key="5">
    <source>
        <dbReference type="Google" id="ProtNLM"/>
    </source>
</evidence>
<gene>
    <name evidence="3" type="ORF">E0L32_012299</name>
</gene>